<dbReference type="PANTHER" id="PTHR31987">
    <property type="entry name" value="GLUTAMINASE A-RELATED"/>
    <property type="match status" value="1"/>
</dbReference>
<evidence type="ECO:0000259" key="2">
    <source>
        <dbReference type="Pfam" id="PF16334"/>
    </source>
</evidence>
<reference evidence="6" key="1">
    <citation type="journal article" date="2019" name="Int. J. Syst. Evol. Microbiol.">
        <title>The Global Catalogue of Microorganisms (GCM) 10K type strain sequencing project: providing services to taxonomists for standard genome sequencing and annotation.</title>
        <authorList>
            <consortium name="The Broad Institute Genomics Platform"/>
            <consortium name="The Broad Institute Genome Sequencing Center for Infectious Disease"/>
            <person name="Wu L."/>
            <person name="Ma J."/>
        </authorList>
    </citation>
    <scope>NUCLEOTIDE SEQUENCE [LARGE SCALE GENOMIC DNA]</scope>
    <source>
        <strain evidence="6">JCM 17926</strain>
    </source>
</reference>
<sequence length="827" mass="92123">MKKKFILLLLWVLHVSVLVAQDLRAPAYPLITHNPYLSIWSFGDTLSASNTKHWTGTDHSLIGMVKVDGKVYRILGDETKSYKTVVAASDEEAYKFSYTETAPAAGWMTPQFNDSNWKSGAAPIGHDKGPVKTTWRSDDIWARRTFTVGEAGFDNLYLKLNHDDNVEVYLNGEEIYQHQGWTERFQYIPLNGASRKLRKGENVLAIHVANTAGGSWLDVGLVAEEAPENKAAIYPAEQVSVELNATQTIYKLKCGPVDVTATFTSPLLMQNLDLLARPVSYIAVKAEANDKATHEVLFYLGTSTDIAVNAPEQPVVAEEYTSGKLSVLKAGTKEQPVLQKKGDNVRIDWGYMYVAAPQSAKPTQYMSTTADALVPFATNVSPPANEAMQGNSLVLNTIVPLGKVGSKAKEQYVMLGYDELNSVQYFNQNLKPWWKQEAGQTMEQALAAAASDYAKVIAQCQAFDKQLYQDALAAGGKAYAELCELAYRQAIAAHTLVKSPQGEILFLSKENFSNGSINTVDVTYPSAPLFLIYNPDLLKGMLNGIFHYSESGNWKKPFAAHDLGTYPIANGQTYGEDMPVEESGNMLILTGAIAKVEGNANYAKEHWQTLTTWAEYLRESGFDPANQLSTDDFAGHLARNANLSVKAILGLASYGKLAGMLGKKDVEREYITLAKDMAQKWMQLADDGDHYTLAFENEGTWSQKYNLVWDKILGYNIFPNSVREKEIRFYLTKQERYGLPLDSRKTYTKSDWVLWTATLADNEADFKALVQPMWKYANETPDRVPISDWHETTDAEVMNFRARSVVGGYFIKLLEYKLNEKGKTSGR</sequence>
<keyword evidence="6" id="KW-1185">Reference proteome</keyword>
<evidence type="ECO:0000256" key="1">
    <source>
        <dbReference type="SAM" id="SignalP"/>
    </source>
</evidence>
<dbReference type="RefSeq" id="WP_345161735.1">
    <property type="nucleotide sequence ID" value="NZ_BAABHC010000029.1"/>
</dbReference>
<feature type="chain" id="PRO_5046890403" evidence="1">
    <location>
        <begin position="21"/>
        <end position="827"/>
    </location>
</feature>
<organism evidence="5 6">
    <name type="scientific">Pontibacter saemangeumensis</name>
    <dbReference type="NCBI Taxonomy" id="1084525"/>
    <lineage>
        <taxon>Bacteria</taxon>
        <taxon>Pseudomonadati</taxon>
        <taxon>Bacteroidota</taxon>
        <taxon>Cytophagia</taxon>
        <taxon>Cytophagales</taxon>
        <taxon>Hymenobacteraceae</taxon>
        <taxon>Pontibacter</taxon>
    </lineage>
</organism>
<accession>A0ABP8M024</accession>
<dbReference type="PANTHER" id="PTHR31987:SF1">
    <property type="entry name" value="GLUTAMINASE A"/>
    <property type="match status" value="1"/>
</dbReference>
<dbReference type="InterPro" id="IPR052743">
    <property type="entry name" value="Glutaminase_GtaA"/>
</dbReference>
<dbReference type="InterPro" id="IPR032515">
    <property type="entry name" value="DUF4964"/>
</dbReference>
<dbReference type="Pfam" id="PF16335">
    <property type="entry name" value="GtaA_6_Hairpin"/>
    <property type="match status" value="1"/>
</dbReference>
<feature type="signal peptide" evidence="1">
    <location>
        <begin position="1"/>
        <end position="20"/>
    </location>
</feature>
<gene>
    <name evidence="5" type="ORF">GCM10023188_40390</name>
</gene>
<proteinExistence type="predicted"/>
<dbReference type="SUPFAM" id="SSF48208">
    <property type="entry name" value="Six-hairpin glycosidases"/>
    <property type="match status" value="1"/>
</dbReference>
<dbReference type="InterPro" id="IPR008928">
    <property type="entry name" value="6-hairpin_glycosidase_sf"/>
</dbReference>
<feature type="domain" description="Glutaminase A N-terminal" evidence="4">
    <location>
        <begin position="246"/>
        <end position="470"/>
    </location>
</feature>
<comment type="caution">
    <text evidence="5">The sequence shown here is derived from an EMBL/GenBank/DDBJ whole genome shotgun (WGS) entry which is preliminary data.</text>
</comment>
<dbReference type="Pfam" id="PF17168">
    <property type="entry name" value="DUF5127"/>
    <property type="match status" value="1"/>
</dbReference>
<dbReference type="InterPro" id="IPR032514">
    <property type="entry name" value="GtaA_central"/>
</dbReference>
<dbReference type="Pfam" id="PF16334">
    <property type="entry name" value="DUF4964"/>
    <property type="match status" value="1"/>
</dbReference>
<feature type="domain" description="DUF4964" evidence="2">
    <location>
        <begin position="20"/>
        <end position="86"/>
    </location>
</feature>
<dbReference type="InterPro" id="IPR008979">
    <property type="entry name" value="Galactose-bd-like_sf"/>
</dbReference>
<dbReference type="Gene3D" id="2.60.120.260">
    <property type="entry name" value="Galactose-binding domain-like"/>
    <property type="match status" value="1"/>
</dbReference>
<keyword evidence="1" id="KW-0732">Signal</keyword>
<name>A0ABP8M024_9BACT</name>
<dbReference type="EMBL" id="BAABHC010000029">
    <property type="protein sequence ID" value="GAA4441628.1"/>
    <property type="molecule type" value="Genomic_DNA"/>
</dbReference>
<evidence type="ECO:0000259" key="4">
    <source>
        <dbReference type="Pfam" id="PF17168"/>
    </source>
</evidence>
<evidence type="ECO:0000259" key="3">
    <source>
        <dbReference type="Pfam" id="PF16335"/>
    </source>
</evidence>
<evidence type="ECO:0000313" key="6">
    <source>
        <dbReference type="Proteomes" id="UP001500552"/>
    </source>
</evidence>
<dbReference type="InterPro" id="IPR033433">
    <property type="entry name" value="GtaA_N"/>
</dbReference>
<feature type="domain" description="Glutaminase A central" evidence="3">
    <location>
        <begin position="476"/>
        <end position="813"/>
    </location>
</feature>
<dbReference type="SUPFAM" id="SSF49785">
    <property type="entry name" value="Galactose-binding domain-like"/>
    <property type="match status" value="1"/>
</dbReference>
<evidence type="ECO:0000313" key="5">
    <source>
        <dbReference type="EMBL" id="GAA4441628.1"/>
    </source>
</evidence>
<dbReference type="Proteomes" id="UP001500552">
    <property type="component" value="Unassembled WGS sequence"/>
</dbReference>
<protein>
    <submittedName>
        <fullName evidence="5">DUF4965 domain-containing protein</fullName>
    </submittedName>
</protein>